<proteinExistence type="predicted"/>
<protein>
    <submittedName>
        <fullName evidence="3">Uncharacterized protein</fullName>
    </submittedName>
</protein>
<dbReference type="GeneID" id="54362785"/>
<evidence type="ECO:0000313" key="3">
    <source>
        <dbReference type="RefSeq" id="XP_033459213.1"/>
    </source>
</evidence>
<feature type="transmembrane region" description="Helical" evidence="1">
    <location>
        <begin position="12"/>
        <end position="28"/>
    </location>
</feature>
<name>A0A6J3M5Q7_9PEZI</name>
<keyword evidence="1" id="KW-0812">Transmembrane</keyword>
<reference evidence="3" key="1">
    <citation type="submission" date="2020-01" db="EMBL/GenBank/DDBJ databases">
        <authorList>
            <consortium name="DOE Joint Genome Institute"/>
            <person name="Haridas S."/>
            <person name="Albert R."/>
            <person name="Binder M."/>
            <person name="Bloem J."/>
            <person name="Labutti K."/>
            <person name="Salamov A."/>
            <person name="Andreopoulos B."/>
            <person name="Baker S.E."/>
            <person name="Barry K."/>
            <person name="Bills G."/>
            <person name="Bluhm B.H."/>
            <person name="Cannon C."/>
            <person name="Castanera R."/>
            <person name="Culley D.E."/>
            <person name="Daum C."/>
            <person name="Ezra D."/>
            <person name="Gonzalez J.B."/>
            <person name="Henrissat B."/>
            <person name="Kuo A."/>
            <person name="Liang C."/>
            <person name="Lipzen A."/>
            <person name="Lutzoni F."/>
            <person name="Magnuson J."/>
            <person name="Mondo S."/>
            <person name="Nolan M."/>
            <person name="Ohm R."/>
            <person name="Pangilinan J."/>
            <person name="Park H.-J."/>
            <person name="Ramirez L."/>
            <person name="Alfaro M."/>
            <person name="Sun H."/>
            <person name="Tritt A."/>
            <person name="Yoshinaga Y."/>
            <person name="Zwiers L.-H."/>
            <person name="Turgeon B.G."/>
            <person name="Goodwin S.B."/>
            <person name="Spatafora J.W."/>
            <person name="Crous P.W."/>
            <person name="Grigoriev I.V."/>
        </authorList>
    </citation>
    <scope>NUCLEOTIDE SEQUENCE</scope>
    <source>
        <strain evidence="3">CBS 342.82</strain>
    </source>
</reference>
<gene>
    <name evidence="3" type="ORF">K489DRAFT_380920</name>
</gene>
<accession>A0A6J3M5Q7</accession>
<reference evidence="3" key="2">
    <citation type="submission" date="2020-04" db="EMBL/GenBank/DDBJ databases">
        <authorList>
            <consortium name="NCBI Genome Project"/>
        </authorList>
    </citation>
    <scope>NUCLEOTIDE SEQUENCE</scope>
    <source>
        <strain evidence="3">CBS 342.82</strain>
    </source>
</reference>
<organism evidence="3">
    <name type="scientific">Dissoconium aciculare CBS 342.82</name>
    <dbReference type="NCBI Taxonomy" id="1314786"/>
    <lineage>
        <taxon>Eukaryota</taxon>
        <taxon>Fungi</taxon>
        <taxon>Dikarya</taxon>
        <taxon>Ascomycota</taxon>
        <taxon>Pezizomycotina</taxon>
        <taxon>Dothideomycetes</taxon>
        <taxon>Dothideomycetidae</taxon>
        <taxon>Mycosphaerellales</taxon>
        <taxon>Dissoconiaceae</taxon>
        <taxon>Dissoconium</taxon>
    </lineage>
</organism>
<keyword evidence="2" id="KW-1185">Reference proteome</keyword>
<keyword evidence="1" id="KW-1133">Transmembrane helix</keyword>
<dbReference type="AlphaFoldDB" id="A0A6J3M5Q7"/>
<dbReference type="Proteomes" id="UP000504637">
    <property type="component" value="Unplaced"/>
</dbReference>
<evidence type="ECO:0000313" key="2">
    <source>
        <dbReference type="Proteomes" id="UP000504637"/>
    </source>
</evidence>
<dbReference type="RefSeq" id="XP_033459213.1">
    <property type="nucleotide sequence ID" value="XM_033604985.1"/>
</dbReference>
<evidence type="ECO:0000256" key="1">
    <source>
        <dbReference type="SAM" id="Phobius"/>
    </source>
</evidence>
<keyword evidence="1" id="KW-0472">Membrane</keyword>
<sequence length="58" mass="6754">MEFKPTLGSRRFVSQYCSFTVVIIMIWGHHKKRPRTVAGTCSPSVHRTCDFMVVRRIV</sequence>
<reference evidence="3" key="3">
    <citation type="submission" date="2025-08" db="UniProtKB">
        <authorList>
            <consortium name="RefSeq"/>
        </authorList>
    </citation>
    <scope>IDENTIFICATION</scope>
    <source>
        <strain evidence="3">CBS 342.82</strain>
    </source>
</reference>